<evidence type="ECO:0000313" key="2">
    <source>
        <dbReference type="EMBL" id="KAF1301934.1"/>
    </source>
</evidence>
<keyword evidence="1" id="KW-1133">Transmembrane helix</keyword>
<proteinExistence type="predicted"/>
<comment type="caution">
    <text evidence="2">The sequence shown here is derived from an EMBL/GenBank/DDBJ whole genome shotgun (WGS) entry which is preliminary data.</text>
</comment>
<gene>
    <name evidence="2" type="ORF">BAU17_00770</name>
</gene>
<evidence type="ECO:0000256" key="1">
    <source>
        <dbReference type="SAM" id="Phobius"/>
    </source>
</evidence>
<keyword evidence="1" id="KW-0472">Membrane</keyword>
<evidence type="ECO:0000313" key="3">
    <source>
        <dbReference type="Proteomes" id="UP000782705"/>
    </source>
</evidence>
<keyword evidence="3" id="KW-1185">Reference proteome</keyword>
<name>A0ABQ6YWT5_9ENTE</name>
<dbReference type="Proteomes" id="UP000782705">
    <property type="component" value="Unassembled WGS sequence"/>
</dbReference>
<organism evidence="2 3">
    <name type="scientific">Candidatus Enterococcus willemsii</name>
    <dbReference type="NCBI Taxonomy" id="1857215"/>
    <lineage>
        <taxon>Bacteria</taxon>
        <taxon>Bacillati</taxon>
        <taxon>Bacillota</taxon>
        <taxon>Bacilli</taxon>
        <taxon>Lactobacillales</taxon>
        <taxon>Enterococcaceae</taxon>
        <taxon>Enterococcus</taxon>
    </lineage>
</organism>
<feature type="transmembrane region" description="Helical" evidence="1">
    <location>
        <begin position="35"/>
        <end position="55"/>
    </location>
</feature>
<sequence length="99" mass="11759">MMKLTNQESKLKWLLLLFLAIALFILALFTGQTSLNMIVIGLAIYIYKYGNPILFKEYDEKRKKQLEESRVVHEAVQETLQSKKLFKKIRRTYRCLMDV</sequence>
<keyword evidence="1" id="KW-0812">Transmembrane</keyword>
<dbReference type="RefSeq" id="WP_161902913.1">
    <property type="nucleotide sequence ID" value="NZ_MAEL01000054.1"/>
</dbReference>
<accession>A0ABQ6YWT5</accession>
<reference evidence="2 3" key="1">
    <citation type="submission" date="2016-06" db="EMBL/GenBank/DDBJ databases">
        <title>Four novel species of enterococci isolated from chicken manure.</title>
        <authorList>
            <person name="Van Tyne D."/>
        </authorList>
    </citation>
    <scope>NUCLEOTIDE SEQUENCE [LARGE SCALE GENOMIC DNA]</scope>
    <source>
        <strain evidence="2 3">CU12B</strain>
    </source>
</reference>
<feature type="transmembrane region" description="Helical" evidence="1">
    <location>
        <begin position="12"/>
        <end position="29"/>
    </location>
</feature>
<protein>
    <submittedName>
        <fullName evidence="2">Uncharacterized protein</fullName>
    </submittedName>
</protein>
<dbReference type="EMBL" id="MAEL01000054">
    <property type="protein sequence ID" value="KAF1301934.1"/>
    <property type="molecule type" value="Genomic_DNA"/>
</dbReference>